<comment type="caution">
    <text evidence="1">The sequence shown here is derived from an EMBL/GenBank/DDBJ whole genome shotgun (WGS) entry which is preliminary data.</text>
</comment>
<protein>
    <submittedName>
        <fullName evidence="1">Uncharacterized protein</fullName>
    </submittedName>
</protein>
<reference evidence="1 2" key="1">
    <citation type="journal article" date="2023" name="Nucleic Acids Res.">
        <title>The hologenome of Daphnia magna reveals possible DNA methylation and microbiome-mediated evolution of the host genome.</title>
        <authorList>
            <person name="Chaturvedi A."/>
            <person name="Li X."/>
            <person name="Dhandapani V."/>
            <person name="Marshall H."/>
            <person name="Kissane S."/>
            <person name="Cuenca-Cambronero M."/>
            <person name="Asole G."/>
            <person name="Calvet F."/>
            <person name="Ruiz-Romero M."/>
            <person name="Marangio P."/>
            <person name="Guigo R."/>
            <person name="Rago D."/>
            <person name="Mirbahai L."/>
            <person name="Eastwood N."/>
            <person name="Colbourne J.K."/>
            <person name="Zhou J."/>
            <person name="Mallon E."/>
            <person name="Orsini L."/>
        </authorList>
    </citation>
    <scope>NUCLEOTIDE SEQUENCE [LARGE SCALE GENOMIC DNA]</scope>
    <source>
        <strain evidence="1">LRV0_1</strain>
    </source>
</reference>
<organism evidence="1 2">
    <name type="scientific">Daphnia magna</name>
    <dbReference type="NCBI Taxonomy" id="35525"/>
    <lineage>
        <taxon>Eukaryota</taxon>
        <taxon>Metazoa</taxon>
        <taxon>Ecdysozoa</taxon>
        <taxon>Arthropoda</taxon>
        <taxon>Crustacea</taxon>
        <taxon>Branchiopoda</taxon>
        <taxon>Diplostraca</taxon>
        <taxon>Cladocera</taxon>
        <taxon>Anomopoda</taxon>
        <taxon>Daphniidae</taxon>
        <taxon>Daphnia</taxon>
    </lineage>
</organism>
<evidence type="ECO:0000313" key="2">
    <source>
        <dbReference type="Proteomes" id="UP001234178"/>
    </source>
</evidence>
<evidence type="ECO:0000313" key="1">
    <source>
        <dbReference type="EMBL" id="KAK4010749.1"/>
    </source>
</evidence>
<dbReference type="Proteomes" id="UP001234178">
    <property type="component" value="Unassembled WGS sequence"/>
</dbReference>
<name>A0ABQ9ZDH0_9CRUS</name>
<accession>A0ABQ9ZDH0</accession>
<sequence>MDVRRGINVITRDVTSLTVENLMATEILHLFSTVYFAVNISFHGQMDKGIRRNTRAPTDSLKEFKVRMNNTECYTDAHG</sequence>
<keyword evidence="2" id="KW-1185">Reference proteome</keyword>
<gene>
    <name evidence="1" type="ORF">OUZ56_019882</name>
</gene>
<proteinExistence type="predicted"/>
<dbReference type="EMBL" id="JAOYFB010000003">
    <property type="protein sequence ID" value="KAK4010749.1"/>
    <property type="molecule type" value="Genomic_DNA"/>
</dbReference>